<dbReference type="STRING" id="871575.W1QF53"/>
<feature type="transmembrane region" description="Helical" evidence="5">
    <location>
        <begin position="20"/>
        <end position="41"/>
    </location>
</feature>
<gene>
    <name evidence="6" type="ORF">HPODL_03500</name>
</gene>
<keyword evidence="7" id="KW-1185">Reference proteome</keyword>
<dbReference type="GO" id="GO:0000329">
    <property type="term" value="C:fungal-type vacuole membrane"/>
    <property type="evidence" value="ECO:0007669"/>
    <property type="project" value="TreeGrafter"/>
</dbReference>
<evidence type="ECO:0000313" key="6">
    <source>
        <dbReference type="EMBL" id="ESW99621.1"/>
    </source>
</evidence>
<dbReference type="SUPFAM" id="SSF103481">
    <property type="entry name" value="Multidrug resistance efflux transporter EmrE"/>
    <property type="match status" value="1"/>
</dbReference>
<evidence type="ECO:0000313" key="7">
    <source>
        <dbReference type="Proteomes" id="UP000008673"/>
    </source>
</evidence>
<feature type="transmembrane region" description="Helical" evidence="5">
    <location>
        <begin position="280"/>
        <end position="298"/>
    </location>
</feature>
<dbReference type="InterPro" id="IPR037185">
    <property type="entry name" value="EmrE-like"/>
</dbReference>
<evidence type="ECO:0000256" key="4">
    <source>
        <dbReference type="ARBA" id="ARBA00023136"/>
    </source>
</evidence>
<sequence>MSSLTVTRSAIERAKRSRDWSLGLFFLFCVVGLWVLSSVLLNDLFEKDIYSKPFFITWINTASFALYLIPYHLSNHTEFDLDAEYLPLTVKETIQLAFWFCTLWFLSNLVTNASLLYTSVSSQTILSSTSSFFTMIVGALFLIERINKTKLASIVMSFVGVVLVTRNDDPSPTETKQYVVMGNILALSGAFLYGVYSILLKLKIKNDSRIDMRLFFGFVGIFNLLFLWPPLVLLDKMGYEKFELPPTSYVYFVVIFNCAISFLADFLWARAMLLTSPLTVTLGLSLTIPFAMVCDFVFKHKVNSGVYIMGALFICLSFYFVNKSESEQ</sequence>
<feature type="transmembrane region" description="Helical" evidence="5">
    <location>
        <begin position="124"/>
        <end position="143"/>
    </location>
</feature>
<evidence type="ECO:0000256" key="3">
    <source>
        <dbReference type="ARBA" id="ARBA00022989"/>
    </source>
</evidence>
<dbReference type="OMA" id="MCKSPER"/>
<feature type="transmembrane region" description="Helical" evidence="5">
    <location>
        <begin position="212"/>
        <end position="229"/>
    </location>
</feature>
<evidence type="ECO:0000256" key="5">
    <source>
        <dbReference type="SAM" id="Phobius"/>
    </source>
</evidence>
<comment type="subcellular location">
    <subcellularLocation>
        <location evidence="1">Membrane</location>
        <topology evidence="1">Multi-pass membrane protein</topology>
    </subcellularLocation>
</comment>
<proteinExistence type="predicted"/>
<dbReference type="EMBL" id="AEOI02000007">
    <property type="protein sequence ID" value="ESW99621.1"/>
    <property type="molecule type" value="Genomic_DNA"/>
</dbReference>
<keyword evidence="3 5" id="KW-1133">Transmembrane helix</keyword>
<dbReference type="PANTHER" id="PTHR23051:SF0">
    <property type="entry name" value="SOLUTE CARRIER FAMILY 35 MEMBER F5"/>
    <property type="match status" value="1"/>
</dbReference>
<feature type="transmembrane region" description="Helical" evidence="5">
    <location>
        <begin position="249"/>
        <end position="268"/>
    </location>
</feature>
<keyword evidence="4 5" id="KW-0472">Membrane</keyword>
<dbReference type="AlphaFoldDB" id="W1QF53"/>
<dbReference type="Proteomes" id="UP000008673">
    <property type="component" value="Unassembled WGS sequence"/>
</dbReference>
<evidence type="ECO:0000256" key="2">
    <source>
        <dbReference type="ARBA" id="ARBA00022692"/>
    </source>
</evidence>
<dbReference type="HOGENOM" id="CLU_026578_1_0_1"/>
<dbReference type="OrthoDB" id="1436450at2759"/>
<dbReference type="RefSeq" id="XP_013935293.1">
    <property type="nucleotide sequence ID" value="XM_014079818.1"/>
</dbReference>
<feature type="transmembrane region" description="Helical" evidence="5">
    <location>
        <begin position="53"/>
        <end position="73"/>
    </location>
</feature>
<dbReference type="KEGG" id="opa:HPODL_03500"/>
<name>W1QF53_OGAPD</name>
<dbReference type="Pfam" id="PF16913">
    <property type="entry name" value="PUNUT"/>
    <property type="match status" value="1"/>
</dbReference>
<keyword evidence="2 5" id="KW-0812">Transmembrane</keyword>
<dbReference type="PANTHER" id="PTHR23051">
    <property type="entry name" value="SOLUTE CARRIER FAMILY 35, MEMBER F5"/>
    <property type="match status" value="1"/>
</dbReference>
<reference evidence="6 7" key="1">
    <citation type="journal article" date="2013" name="BMC Genomics">
        <title>Genome sequence and analysis of methylotrophic yeast Hansenula polymorpha DL1.</title>
        <authorList>
            <person name="Ravin N.V."/>
            <person name="Eldarov M.A."/>
            <person name="Kadnikov V.V."/>
            <person name="Beletsky A.V."/>
            <person name="Schneider J."/>
            <person name="Mardanova E.S."/>
            <person name="Smekalova E.M."/>
            <person name="Zvereva M.I."/>
            <person name="Dontsova O.A."/>
            <person name="Mardanov A.V."/>
            <person name="Skryabin K.G."/>
        </authorList>
    </citation>
    <scope>NUCLEOTIDE SEQUENCE [LARGE SCALE GENOMIC DNA]</scope>
    <source>
        <strain evidence="7">ATCC 26012 / BCRC 20466 / JCM 22074 / NRRL Y-7560 / DL-1</strain>
    </source>
</reference>
<accession>W1QF53</accession>
<feature type="transmembrane region" description="Helical" evidence="5">
    <location>
        <begin position="304"/>
        <end position="321"/>
    </location>
</feature>
<evidence type="ECO:0000256" key="1">
    <source>
        <dbReference type="ARBA" id="ARBA00004141"/>
    </source>
</evidence>
<feature type="transmembrane region" description="Helical" evidence="5">
    <location>
        <begin position="150"/>
        <end position="166"/>
    </location>
</feature>
<dbReference type="eggNOG" id="KOG2765">
    <property type="taxonomic scope" value="Eukaryota"/>
</dbReference>
<comment type="caution">
    <text evidence="6">The sequence shown here is derived from an EMBL/GenBank/DDBJ whole genome shotgun (WGS) entry which is preliminary data.</text>
</comment>
<protein>
    <submittedName>
        <fullName evidence="6">Permeases of the drug/metabolite transporter (DMT) superfamily</fullName>
    </submittedName>
</protein>
<dbReference type="GeneID" id="25772939"/>
<organism evidence="6 7">
    <name type="scientific">Ogataea parapolymorpha (strain ATCC 26012 / BCRC 20466 / JCM 22074 / NRRL Y-7560 / DL-1)</name>
    <name type="common">Yeast</name>
    <name type="synonym">Hansenula polymorpha</name>
    <dbReference type="NCBI Taxonomy" id="871575"/>
    <lineage>
        <taxon>Eukaryota</taxon>
        <taxon>Fungi</taxon>
        <taxon>Dikarya</taxon>
        <taxon>Ascomycota</taxon>
        <taxon>Saccharomycotina</taxon>
        <taxon>Pichiomycetes</taxon>
        <taxon>Pichiales</taxon>
        <taxon>Pichiaceae</taxon>
        <taxon>Ogataea</taxon>
    </lineage>
</organism>
<feature type="transmembrane region" description="Helical" evidence="5">
    <location>
        <begin position="178"/>
        <end position="200"/>
    </location>
</feature>
<feature type="transmembrane region" description="Helical" evidence="5">
    <location>
        <begin position="94"/>
        <end position="118"/>
    </location>
</feature>